<keyword evidence="4" id="KW-0727">SH2 domain</keyword>
<evidence type="ECO:0000256" key="3">
    <source>
        <dbReference type="ARBA" id="ARBA00022833"/>
    </source>
</evidence>
<dbReference type="GO" id="GO:0007165">
    <property type="term" value="P:signal transduction"/>
    <property type="evidence" value="ECO:0007669"/>
    <property type="project" value="InterPro"/>
</dbReference>
<dbReference type="InterPro" id="IPR000198">
    <property type="entry name" value="RhoGAP_dom"/>
</dbReference>
<keyword evidence="1" id="KW-0343">GTPase activation</keyword>
<dbReference type="PRINTS" id="PR00401">
    <property type="entry name" value="SH2DOMAIN"/>
</dbReference>
<dbReference type="SUPFAM" id="SSF57889">
    <property type="entry name" value="Cysteine-rich domain"/>
    <property type="match status" value="2"/>
</dbReference>
<dbReference type="InterPro" id="IPR002219">
    <property type="entry name" value="PKC_DAG/PE"/>
</dbReference>
<feature type="domain" description="SAM" evidence="8">
    <location>
        <begin position="91"/>
        <end position="154"/>
    </location>
</feature>
<feature type="domain" description="SH2" evidence="6">
    <location>
        <begin position="821"/>
        <end position="957"/>
    </location>
</feature>
<dbReference type="OrthoDB" id="3175255at2759"/>
<feature type="domain" description="SH2" evidence="6">
    <location>
        <begin position="482"/>
        <end position="582"/>
    </location>
</feature>
<dbReference type="InterPro" id="IPR051854">
    <property type="entry name" value="Rho-type_GAP"/>
</dbReference>
<dbReference type="SUPFAM" id="SSF47769">
    <property type="entry name" value="SAM/Pointed domain"/>
    <property type="match status" value="1"/>
</dbReference>
<keyword evidence="11" id="KW-1185">Reference proteome</keyword>
<dbReference type="EMBL" id="REGN01000240">
    <property type="protein sequence ID" value="RNA43297.1"/>
    <property type="molecule type" value="Genomic_DNA"/>
</dbReference>
<dbReference type="Pfam" id="PF07647">
    <property type="entry name" value="SAM_2"/>
    <property type="match status" value="1"/>
</dbReference>
<feature type="domain" description="Phorbol-ester/DAG-type" evidence="7">
    <location>
        <begin position="184"/>
        <end position="234"/>
    </location>
</feature>
<dbReference type="SUPFAM" id="SSF48350">
    <property type="entry name" value="GTPase activation domain, GAP"/>
    <property type="match status" value="1"/>
</dbReference>
<feature type="coiled-coil region" evidence="5">
    <location>
        <begin position="708"/>
        <end position="742"/>
    </location>
</feature>
<dbReference type="GO" id="GO:0046872">
    <property type="term" value="F:metal ion binding"/>
    <property type="evidence" value="ECO:0007669"/>
    <property type="project" value="UniProtKB-KW"/>
</dbReference>
<accession>A0A3M7T5U8</accession>
<dbReference type="STRING" id="10195.A0A3M7T5U8"/>
<evidence type="ECO:0000259" key="9">
    <source>
        <dbReference type="PROSITE" id="PS50238"/>
    </source>
</evidence>
<evidence type="ECO:0000256" key="4">
    <source>
        <dbReference type="PROSITE-ProRule" id="PRU00191"/>
    </source>
</evidence>
<dbReference type="InterPro" id="IPR046349">
    <property type="entry name" value="C1-like_sf"/>
</dbReference>
<dbReference type="PROSITE" id="PS50001">
    <property type="entry name" value="SH2"/>
    <property type="match status" value="2"/>
</dbReference>
<dbReference type="SMART" id="SM00252">
    <property type="entry name" value="SH2"/>
    <property type="match status" value="2"/>
</dbReference>
<dbReference type="PROSITE" id="PS00479">
    <property type="entry name" value="ZF_DAG_PE_1"/>
    <property type="match status" value="2"/>
</dbReference>
<dbReference type="Gene3D" id="3.30.505.10">
    <property type="entry name" value="SH2 domain"/>
    <property type="match status" value="2"/>
</dbReference>
<dbReference type="InterPro" id="IPR008936">
    <property type="entry name" value="Rho_GTPase_activation_prot"/>
</dbReference>
<dbReference type="Gene3D" id="3.30.60.20">
    <property type="match status" value="2"/>
</dbReference>
<name>A0A3M7T5U8_BRAPC</name>
<dbReference type="PANTHER" id="PTHR46075:SF5">
    <property type="entry name" value="PHOSPHATIDYLINOSITOL 3-KINASE REGULATORY SUBUNIT ALPHA"/>
    <property type="match status" value="1"/>
</dbReference>
<evidence type="ECO:0000259" key="7">
    <source>
        <dbReference type="PROSITE" id="PS50081"/>
    </source>
</evidence>
<evidence type="ECO:0000259" key="8">
    <source>
        <dbReference type="PROSITE" id="PS50105"/>
    </source>
</evidence>
<dbReference type="InterPro" id="IPR000980">
    <property type="entry name" value="SH2"/>
</dbReference>
<dbReference type="Pfam" id="PF16454">
    <property type="entry name" value="PI3K_P85_iSH2"/>
    <property type="match status" value="1"/>
</dbReference>
<gene>
    <name evidence="10" type="ORF">BpHYR1_004878</name>
</gene>
<dbReference type="PROSITE" id="PS50105">
    <property type="entry name" value="SAM_DOMAIN"/>
    <property type="match status" value="1"/>
</dbReference>
<dbReference type="SUPFAM" id="SSF55550">
    <property type="entry name" value="SH2 domain"/>
    <property type="match status" value="2"/>
</dbReference>
<keyword evidence="3" id="KW-0862">Zinc</keyword>
<dbReference type="InterPro" id="IPR001660">
    <property type="entry name" value="SAM"/>
</dbReference>
<dbReference type="Gene3D" id="1.10.555.10">
    <property type="entry name" value="Rho GTPase activation protein"/>
    <property type="match status" value="1"/>
</dbReference>
<dbReference type="CDD" id="cd00159">
    <property type="entry name" value="RhoGAP"/>
    <property type="match status" value="1"/>
</dbReference>
<evidence type="ECO:0000313" key="11">
    <source>
        <dbReference type="Proteomes" id="UP000276133"/>
    </source>
</evidence>
<protein>
    <submittedName>
        <fullName evidence="10">Phosphatidylinositol 3-kinase regulatory subunit alpha</fullName>
    </submittedName>
</protein>
<dbReference type="InterPro" id="IPR032498">
    <property type="entry name" value="PI3K_P85_iSH2"/>
</dbReference>
<dbReference type="Gene3D" id="1.10.287.1490">
    <property type="match status" value="1"/>
</dbReference>
<dbReference type="SMART" id="SM00109">
    <property type="entry name" value="C1"/>
    <property type="match status" value="2"/>
</dbReference>
<feature type="domain" description="Rho-GAP" evidence="9">
    <location>
        <begin position="251"/>
        <end position="445"/>
    </location>
</feature>
<keyword evidence="5" id="KW-0175">Coiled coil</keyword>
<dbReference type="GO" id="GO:0005096">
    <property type="term" value="F:GTPase activator activity"/>
    <property type="evidence" value="ECO:0007669"/>
    <property type="project" value="UniProtKB-KW"/>
</dbReference>
<dbReference type="PROSITE" id="PS50081">
    <property type="entry name" value="ZF_DAG_PE_2"/>
    <property type="match status" value="2"/>
</dbReference>
<dbReference type="Pfam" id="PF00017">
    <property type="entry name" value="SH2"/>
    <property type="match status" value="2"/>
</dbReference>
<dbReference type="PROSITE" id="PS50238">
    <property type="entry name" value="RHOGAP"/>
    <property type="match status" value="1"/>
</dbReference>
<evidence type="ECO:0000256" key="5">
    <source>
        <dbReference type="SAM" id="Coils"/>
    </source>
</evidence>
<dbReference type="AlphaFoldDB" id="A0A3M7T5U8"/>
<evidence type="ECO:0000313" key="10">
    <source>
        <dbReference type="EMBL" id="RNA43297.1"/>
    </source>
</evidence>
<keyword evidence="2" id="KW-0479">Metal-binding</keyword>
<dbReference type="Gene3D" id="1.10.150.50">
    <property type="entry name" value="Transcription Factor, Ets-1"/>
    <property type="match status" value="1"/>
</dbReference>
<proteinExistence type="predicted"/>
<dbReference type="PANTHER" id="PTHR46075">
    <property type="entry name" value="CHIMERIN FAMILY MEMBER"/>
    <property type="match status" value="1"/>
</dbReference>
<dbReference type="SMART" id="SM00324">
    <property type="entry name" value="RhoGAP"/>
    <property type="match status" value="1"/>
</dbReference>
<dbReference type="InterPro" id="IPR013761">
    <property type="entry name" value="SAM/pointed_sf"/>
</dbReference>
<dbReference type="InterPro" id="IPR036860">
    <property type="entry name" value="SH2_dom_sf"/>
</dbReference>
<dbReference type="Pfam" id="PF00130">
    <property type="entry name" value="C1_1"/>
    <property type="match status" value="2"/>
</dbReference>
<evidence type="ECO:0000256" key="2">
    <source>
        <dbReference type="ARBA" id="ARBA00022723"/>
    </source>
</evidence>
<feature type="domain" description="Phorbol-ester/DAG-type" evidence="7">
    <location>
        <begin position="18"/>
        <end position="69"/>
    </location>
</feature>
<reference evidence="10 11" key="1">
    <citation type="journal article" date="2018" name="Sci. Rep.">
        <title>Genomic signatures of local adaptation to the degree of environmental predictability in rotifers.</title>
        <authorList>
            <person name="Franch-Gras L."/>
            <person name="Hahn C."/>
            <person name="Garcia-Roger E.M."/>
            <person name="Carmona M.J."/>
            <person name="Serra M."/>
            <person name="Gomez A."/>
        </authorList>
    </citation>
    <scope>NUCLEOTIDE SEQUENCE [LARGE SCALE GENOMIC DNA]</scope>
    <source>
        <strain evidence="10">HYR1</strain>
    </source>
</reference>
<feature type="coiled-coil region" evidence="5">
    <location>
        <begin position="602"/>
        <end position="657"/>
    </location>
</feature>
<dbReference type="Pfam" id="PF00620">
    <property type="entry name" value="RhoGAP"/>
    <property type="match status" value="1"/>
</dbReference>
<evidence type="ECO:0000256" key="1">
    <source>
        <dbReference type="ARBA" id="ARBA00022468"/>
    </source>
</evidence>
<sequence>MNNYIEYKPIDSDAPSEIHSFQIRSFLKPKICFHCNDFIWGEGFIGYSCLKCSQCVHNKCRLFVNNSKCLENDAETIDEISRKTLFPVENWCVQTVKEWLAVVNIHRYSEIFGNYGINGVKLLSLDVYQLFAFRIRDPFHHAAILQARDELIFKSKLYSNIQQVILEQEEAKKNLIQNQFKADNHHFLLKTLSKLTDCSICRRPLLGIIHQGLQCQKCGLLCHRQCSQIGLPQCKLDPKTFKPRKNVIFGANLIELMSQEASDQAPLFLARLFKNIEERALQNSEDLYDVYRLSADSAKIDKIKEFINENGLELINFDSYDLNTVAALVKSFLRDLQDSVLPECLYDRLVAKIQTMKLDELKQIINEQLNPVNLTCLKSVMAHLIRVWDYQHKVRGCQYLPDKLFHIFRSILIRPEWKNITSIVVNTDNQTLVIQRLIIEVDWGVELPEYKVRPKRPTAPVEQDLIRSVTSETLDSISENQWFWGDINRDETYLILKNCPDGSFLVRNSTDKSFDSPYTLCVMKSSLVKSIKIFRQEQSNGNFYDIEKPCRFDSVANLISYYSRVSLREYNHNLNLVLTYGVSKYKFGKTTQWSIDKLYSSFQDAFNQFEQLTKKYDNLEIEINSVREDMENKKLAMEALEKIIEMYNQQISQVNRTINSNLYKKTSAISATRLLVSQLMPMSLAGRSSDETNDDEAGQLDSLMKKNKEKLESRIREFNIKREKLREEVDYCNTVLSQLQEEVDLLRPDLVEMRKKRENYHMWLIQRGENDDKIQNNLERMSSVNLNESLDLSQETQMCLSEISEDYCEKNVDIHANSLNWFIADCTRERAIEFLKSKPNGTYLVRPNSKPNSKYILSMVCNGEIRHILIEENNSGCFLKSSYIKRRMALNSARDEQDYLNSSALSLNSSFDDTKNSDSGSEEEIKFKTLTELIVFYSKNLIKLGNLVLDDKLSLPAF</sequence>
<dbReference type="CDD" id="cd20830">
    <property type="entry name" value="C1_PIK3R-like_rpt2"/>
    <property type="match status" value="1"/>
</dbReference>
<organism evidence="10 11">
    <name type="scientific">Brachionus plicatilis</name>
    <name type="common">Marine rotifer</name>
    <name type="synonym">Brachionus muelleri</name>
    <dbReference type="NCBI Taxonomy" id="10195"/>
    <lineage>
        <taxon>Eukaryota</taxon>
        <taxon>Metazoa</taxon>
        <taxon>Spiralia</taxon>
        <taxon>Gnathifera</taxon>
        <taxon>Rotifera</taxon>
        <taxon>Eurotatoria</taxon>
        <taxon>Monogononta</taxon>
        <taxon>Pseudotrocha</taxon>
        <taxon>Ploima</taxon>
        <taxon>Brachionidae</taxon>
        <taxon>Brachionus</taxon>
    </lineage>
</organism>
<comment type="caution">
    <text evidence="10">The sequence shown here is derived from an EMBL/GenBank/DDBJ whole genome shotgun (WGS) entry which is preliminary data.</text>
</comment>
<evidence type="ECO:0000259" key="6">
    <source>
        <dbReference type="PROSITE" id="PS50001"/>
    </source>
</evidence>
<dbReference type="Proteomes" id="UP000276133">
    <property type="component" value="Unassembled WGS sequence"/>
</dbReference>